<gene>
    <name evidence="1" type="ORF">KK1_034038</name>
</gene>
<dbReference type="AlphaFoldDB" id="A0A151RPJ8"/>
<accession>A0A151RPJ8</accession>
<evidence type="ECO:0000313" key="1">
    <source>
        <dbReference type="EMBL" id="KYP44462.1"/>
    </source>
</evidence>
<proteinExistence type="predicted"/>
<sequence>LIYLSHTILDIAYVVSVVSQFMHNYARSVTDRRSTSGYCMFFWGGGEFGDLKE</sequence>
<evidence type="ECO:0000313" key="2">
    <source>
        <dbReference type="Proteomes" id="UP000075243"/>
    </source>
</evidence>
<protein>
    <submittedName>
        <fullName evidence="1">Uncharacterized protein</fullName>
    </submittedName>
</protein>
<keyword evidence="2" id="KW-1185">Reference proteome</keyword>
<organism evidence="1 2">
    <name type="scientific">Cajanus cajan</name>
    <name type="common">Pigeon pea</name>
    <name type="synonym">Cajanus indicus</name>
    <dbReference type="NCBI Taxonomy" id="3821"/>
    <lineage>
        <taxon>Eukaryota</taxon>
        <taxon>Viridiplantae</taxon>
        <taxon>Streptophyta</taxon>
        <taxon>Embryophyta</taxon>
        <taxon>Tracheophyta</taxon>
        <taxon>Spermatophyta</taxon>
        <taxon>Magnoliopsida</taxon>
        <taxon>eudicotyledons</taxon>
        <taxon>Gunneridae</taxon>
        <taxon>Pentapetalae</taxon>
        <taxon>rosids</taxon>
        <taxon>fabids</taxon>
        <taxon>Fabales</taxon>
        <taxon>Fabaceae</taxon>
        <taxon>Papilionoideae</taxon>
        <taxon>50 kb inversion clade</taxon>
        <taxon>NPAAA clade</taxon>
        <taxon>indigoferoid/millettioid clade</taxon>
        <taxon>Phaseoleae</taxon>
        <taxon>Cajanus</taxon>
    </lineage>
</organism>
<dbReference type="Gramene" id="C.cajan_33922.t">
    <property type="protein sequence ID" value="C.cajan_33922.t"/>
    <property type="gene ID" value="C.cajan_33922"/>
</dbReference>
<reference evidence="1" key="1">
    <citation type="journal article" date="2012" name="Nat. Biotechnol.">
        <title>Draft genome sequence of pigeonpea (Cajanus cajan), an orphan legume crop of resource-poor farmers.</title>
        <authorList>
            <person name="Varshney R.K."/>
            <person name="Chen W."/>
            <person name="Li Y."/>
            <person name="Bharti A.K."/>
            <person name="Saxena R.K."/>
            <person name="Schlueter J.A."/>
            <person name="Donoghue M.T."/>
            <person name="Azam S."/>
            <person name="Fan G."/>
            <person name="Whaley A.M."/>
            <person name="Farmer A.D."/>
            <person name="Sheridan J."/>
            <person name="Iwata A."/>
            <person name="Tuteja R."/>
            <person name="Penmetsa R.V."/>
            <person name="Wu W."/>
            <person name="Upadhyaya H.D."/>
            <person name="Yang S.P."/>
            <person name="Shah T."/>
            <person name="Saxena K.B."/>
            <person name="Michael T."/>
            <person name="McCombie W.R."/>
            <person name="Yang B."/>
            <person name="Zhang G."/>
            <person name="Yang H."/>
            <person name="Wang J."/>
            <person name="Spillane C."/>
            <person name="Cook D.R."/>
            <person name="May G.D."/>
            <person name="Xu X."/>
            <person name="Jackson S.A."/>
        </authorList>
    </citation>
    <scope>NUCLEOTIDE SEQUENCE [LARGE SCALE GENOMIC DNA]</scope>
</reference>
<feature type="non-terminal residue" evidence="1">
    <location>
        <position position="1"/>
    </location>
</feature>
<dbReference type="Proteomes" id="UP000075243">
    <property type="component" value="Unassembled WGS sequence"/>
</dbReference>
<dbReference type="EMBL" id="KQ483625">
    <property type="protein sequence ID" value="KYP44462.1"/>
    <property type="molecule type" value="Genomic_DNA"/>
</dbReference>
<name>A0A151RPJ8_CAJCA</name>